<gene>
    <name evidence="1" type="ORF">PCOR1329_LOCUS72857</name>
</gene>
<proteinExistence type="predicted"/>
<name>A0ABN9X2T4_9DINO</name>
<comment type="caution">
    <text evidence="1">The sequence shown here is derived from an EMBL/GenBank/DDBJ whole genome shotgun (WGS) entry which is preliminary data.</text>
</comment>
<protein>
    <recommendedName>
        <fullName evidence="3">Cellulase</fullName>
    </recommendedName>
</protein>
<reference evidence="1" key="1">
    <citation type="submission" date="2023-10" db="EMBL/GenBank/DDBJ databases">
        <authorList>
            <person name="Chen Y."/>
            <person name="Shah S."/>
            <person name="Dougan E. K."/>
            <person name="Thang M."/>
            <person name="Chan C."/>
        </authorList>
    </citation>
    <scope>NUCLEOTIDE SEQUENCE [LARGE SCALE GENOMIC DNA]</scope>
</reference>
<evidence type="ECO:0000313" key="1">
    <source>
        <dbReference type="EMBL" id="CAK0893584.1"/>
    </source>
</evidence>
<dbReference type="EMBL" id="CAUYUJ010019768">
    <property type="protein sequence ID" value="CAK0893584.1"/>
    <property type="molecule type" value="Genomic_DNA"/>
</dbReference>
<dbReference type="Proteomes" id="UP001189429">
    <property type="component" value="Unassembled WGS sequence"/>
</dbReference>
<accession>A0ABN9X2T4</accession>
<evidence type="ECO:0000313" key="2">
    <source>
        <dbReference type="Proteomes" id="UP001189429"/>
    </source>
</evidence>
<organism evidence="1 2">
    <name type="scientific">Prorocentrum cordatum</name>
    <dbReference type="NCBI Taxonomy" id="2364126"/>
    <lineage>
        <taxon>Eukaryota</taxon>
        <taxon>Sar</taxon>
        <taxon>Alveolata</taxon>
        <taxon>Dinophyceae</taxon>
        <taxon>Prorocentrales</taxon>
        <taxon>Prorocentraceae</taxon>
        <taxon>Prorocentrum</taxon>
    </lineage>
</organism>
<evidence type="ECO:0008006" key="3">
    <source>
        <dbReference type="Google" id="ProtNLM"/>
    </source>
</evidence>
<sequence length="102" mass="10478">MNDRKCNVVLKDAVPADAVAGFSFVCDTCGWYHGDGGSGFPASAGSGGCHSYLFLKGTAPCSSYGPCDGCVSPAGEVVHTFRMNNTCDRDCSGETVPCGGLR</sequence>
<keyword evidence="2" id="KW-1185">Reference proteome</keyword>